<accession>A0A7S2IEZ6</accession>
<organism evidence="1">
    <name type="scientific">Haptolina brevifila</name>
    <dbReference type="NCBI Taxonomy" id="156173"/>
    <lineage>
        <taxon>Eukaryota</taxon>
        <taxon>Haptista</taxon>
        <taxon>Haptophyta</taxon>
        <taxon>Prymnesiophyceae</taxon>
        <taxon>Prymnesiales</taxon>
        <taxon>Prymnesiaceae</taxon>
        <taxon>Haptolina</taxon>
    </lineage>
</organism>
<dbReference type="AlphaFoldDB" id="A0A7S2IEZ6"/>
<sequence>MREYACFLGALVATLTELYEPFGINDNLSIPVFASIALQVGFARVCQCSTVSSVSSATWLMDMVLALRTFVETSFMEAWHVPSNTSAIALVGGCMAAGQVCT</sequence>
<gene>
    <name evidence="1" type="ORF">CBRE1094_LOCUS33462</name>
</gene>
<dbReference type="EMBL" id="HBGU01061527">
    <property type="protein sequence ID" value="CAD9517291.1"/>
    <property type="molecule type" value="Transcribed_RNA"/>
</dbReference>
<evidence type="ECO:0000313" key="1">
    <source>
        <dbReference type="EMBL" id="CAD9517291.1"/>
    </source>
</evidence>
<proteinExistence type="predicted"/>
<name>A0A7S2IEZ6_9EUKA</name>
<protein>
    <submittedName>
        <fullName evidence="1">Uncharacterized protein</fullName>
    </submittedName>
</protein>
<reference evidence="1" key="1">
    <citation type="submission" date="2021-01" db="EMBL/GenBank/DDBJ databases">
        <authorList>
            <person name="Corre E."/>
            <person name="Pelletier E."/>
            <person name="Niang G."/>
            <person name="Scheremetjew M."/>
            <person name="Finn R."/>
            <person name="Kale V."/>
            <person name="Holt S."/>
            <person name="Cochrane G."/>
            <person name="Meng A."/>
            <person name="Brown T."/>
            <person name="Cohen L."/>
        </authorList>
    </citation>
    <scope>NUCLEOTIDE SEQUENCE</scope>
    <source>
        <strain evidence="1">UTEX LB 985</strain>
    </source>
</reference>